<protein>
    <recommendedName>
        <fullName evidence="2">Peptidase S1 domain-containing protein</fullName>
    </recommendedName>
</protein>
<dbReference type="PROSITE" id="PS00134">
    <property type="entry name" value="TRYPSIN_HIS"/>
    <property type="match status" value="1"/>
</dbReference>
<dbReference type="Pfam" id="PF00089">
    <property type="entry name" value="Trypsin"/>
    <property type="match status" value="1"/>
</dbReference>
<feature type="domain" description="Peptidase S1" evidence="2">
    <location>
        <begin position="100"/>
        <end position="260"/>
    </location>
</feature>
<keyword evidence="1" id="KW-0732">Signal</keyword>
<dbReference type="AlphaFoldDB" id="A0A2W5IA13"/>
<dbReference type="RefSeq" id="WP_290598773.1">
    <property type="nucleotide sequence ID" value="NZ_JBHWSZ010000008.1"/>
</dbReference>
<dbReference type="Gene3D" id="2.40.10.10">
    <property type="entry name" value="Trypsin-like serine proteases"/>
    <property type="match status" value="2"/>
</dbReference>
<evidence type="ECO:0000259" key="2">
    <source>
        <dbReference type="Pfam" id="PF00089"/>
    </source>
</evidence>
<comment type="caution">
    <text evidence="3">The sequence shown here is derived from an EMBL/GenBank/DDBJ whole genome shotgun (WGS) entry which is preliminary data.</text>
</comment>
<gene>
    <name evidence="3" type="ORF">DI579_05955</name>
</gene>
<reference evidence="3 4" key="1">
    <citation type="submission" date="2017-08" db="EMBL/GenBank/DDBJ databases">
        <title>Infants hospitalized years apart are colonized by the same room-sourced microbial strains.</title>
        <authorList>
            <person name="Brooks B."/>
            <person name="Olm M.R."/>
            <person name="Firek B.A."/>
            <person name="Baker R."/>
            <person name="Thomas B.C."/>
            <person name="Morowitz M.J."/>
            <person name="Banfield J.F."/>
        </authorList>
    </citation>
    <scope>NUCLEOTIDE SEQUENCE [LARGE SCALE GENOMIC DNA]</scope>
    <source>
        <strain evidence="3">S2_006_000_R1_57</strain>
    </source>
</reference>
<evidence type="ECO:0000313" key="3">
    <source>
        <dbReference type="EMBL" id="PZP88560.1"/>
    </source>
</evidence>
<dbReference type="EMBL" id="QFOZ01000010">
    <property type="protein sequence ID" value="PZP88560.1"/>
    <property type="molecule type" value="Genomic_DNA"/>
</dbReference>
<evidence type="ECO:0000256" key="1">
    <source>
        <dbReference type="SAM" id="SignalP"/>
    </source>
</evidence>
<dbReference type="InterPro" id="IPR043504">
    <property type="entry name" value="Peptidase_S1_PA_chymotrypsin"/>
</dbReference>
<sequence length="279" mass="30522">MASRKHHAAALALAAAVLLPLSSQASPFALAHAAEIESSKPSAAPTLGRQYSHLPAANSLHSSFNPYAMDAPIYHDSERWDWLSYPEKVVPGGQIINIDTGGQCSTGWIVSQKQRYFILTAGHCGRVYDRFAIRDRNGNSAVIGQMVERKNLSNNSSGDYALIELSTLQYVDPRLPGHNQVPGWYGVQWLKQNHPRTVCHLGYRTGESCGQYLGVDDLGYIHFRGIVDHGDSGDPVYVMIKGTPYAVGIISWGQPTNATDVAAQPIQTVMQRWGLTLHA</sequence>
<dbReference type="InterPro" id="IPR009003">
    <property type="entry name" value="Peptidase_S1_PA"/>
</dbReference>
<evidence type="ECO:0000313" key="4">
    <source>
        <dbReference type="Proteomes" id="UP000248606"/>
    </source>
</evidence>
<dbReference type="SUPFAM" id="SSF50494">
    <property type="entry name" value="Trypsin-like serine proteases"/>
    <property type="match status" value="1"/>
</dbReference>
<dbReference type="InterPro" id="IPR018114">
    <property type="entry name" value="TRYPSIN_HIS"/>
</dbReference>
<organism evidence="3 4">
    <name type="scientific">Lawsonella clevelandensis</name>
    <dbReference type="NCBI Taxonomy" id="1528099"/>
    <lineage>
        <taxon>Bacteria</taxon>
        <taxon>Bacillati</taxon>
        <taxon>Actinomycetota</taxon>
        <taxon>Actinomycetes</taxon>
        <taxon>Mycobacteriales</taxon>
        <taxon>Lawsonellaceae</taxon>
        <taxon>Lawsonella</taxon>
    </lineage>
</organism>
<feature type="signal peptide" evidence="1">
    <location>
        <begin position="1"/>
        <end position="25"/>
    </location>
</feature>
<name>A0A2W5IA13_9ACTN</name>
<dbReference type="GO" id="GO:0006508">
    <property type="term" value="P:proteolysis"/>
    <property type="evidence" value="ECO:0007669"/>
    <property type="project" value="InterPro"/>
</dbReference>
<accession>A0A2W5IA13</accession>
<dbReference type="Proteomes" id="UP000248606">
    <property type="component" value="Unassembled WGS sequence"/>
</dbReference>
<feature type="chain" id="PRO_5015964640" description="Peptidase S1 domain-containing protein" evidence="1">
    <location>
        <begin position="26"/>
        <end position="279"/>
    </location>
</feature>
<dbReference type="InterPro" id="IPR001254">
    <property type="entry name" value="Trypsin_dom"/>
</dbReference>
<dbReference type="GO" id="GO:0004252">
    <property type="term" value="F:serine-type endopeptidase activity"/>
    <property type="evidence" value="ECO:0007669"/>
    <property type="project" value="InterPro"/>
</dbReference>
<proteinExistence type="predicted"/>